<proteinExistence type="predicted"/>
<comment type="caution">
    <text evidence="1">The sequence shown here is derived from an EMBL/GenBank/DDBJ whole genome shotgun (WGS) entry which is preliminary data.</text>
</comment>
<evidence type="ECO:0000313" key="2">
    <source>
        <dbReference type="Proteomes" id="UP000055048"/>
    </source>
</evidence>
<dbReference type="Proteomes" id="UP000055048">
    <property type="component" value="Unassembled WGS sequence"/>
</dbReference>
<evidence type="ECO:0000313" key="1">
    <source>
        <dbReference type="EMBL" id="KRX47777.1"/>
    </source>
</evidence>
<organism evidence="1 2">
    <name type="scientific">Trichinella murrelli</name>
    <dbReference type="NCBI Taxonomy" id="144512"/>
    <lineage>
        <taxon>Eukaryota</taxon>
        <taxon>Metazoa</taxon>
        <taxon>Ecdysozoa</taxon>
        <taxon>Nematoda</taxon>
        <taxon>Enoplea</taxon>
        <taxon>Dorylaimia</taxon>
        <taxon>Trichinellida</taxon>
        <taxon>Trichinellidae</taxon>
        <taxon>Trichinella</taxon>
    </lineage>
</organism>
<name>A0A0V0U998_9BILA</name>
<dbReference type="AlphaFoldDB" id="A0A0V0U998"/>
<accession>A0A0V0U998</accession>
<keyword evidence="2" id="KW-1185">Reference proteome</keyword>
<sequence>MQIYNIEGRKAFLLRAAAAIFTYYMTTSEDDSLGNFLSVKPKALSFVHRIAIDTETSKQMAEQANGMCSR</sequence>
<dbReference type="EMBL" id="JYDJ01000038">
    <property type="protein sequence ID" value="KRX47777.1"/>
    <property type="molecule type" value="Genomic_DNA"/>
</dbReference>
<reference evidence="1 2" key="1">
    <citation type="submission" date="2015-01" db="EMBL/GenBank/DDBJ databases">
        <title>Evolution of Trichinella species and genotypes.</title>
        <authorList>
            <person name="Korhonen P.K."/>
            <person name="Edoardo P."/>
            <person name="Giuseppe L.R."/>
            <person name="Gasser R.B."/>
        </authorList>
    </citation>
    <scope>NUCLEOTIDE SEQUENCE [LARGE SCALE GENOMIC DNA]</scope>
    <source>
        <strain evidence="1">ISS417</strain>
    </source>
</reference>
<protein>
    <submittedName>
        <fullName evidence="1">Uncharacterized protein</fullName>
    </submittedName>
</protein>
<gene>
    <name evidence="1" type="ORF">T05_13994</name>
</gene>